<evidence type="ECO:0000256" key="5">
    <source>
        <dbReference type="ARBA" id="ARBA00022692"/>
    </source>
</evidence>
<feature type="region of interest" description="Disordered" evidence="8">
    <location>
        <begin position="432"/>
        <end position="455"/>
    </location>
</feature>
<feature type="transmembrane region" description="Helical" evidence="9">
    <location>
        <begin position="105"/>
        <end position="126"/>
    </location>
</feature>
<dbReference type="Gene3D" id="1.20.1720.10">
    <property type="entry name" value="Multidrug resistance protein D"/>
    <property type="match status" value="1"/>
</dbReference>
<feature type="transmembrane region" description="Helical" evidence="9">
    <location>
        <begin position="46"/>
        <end position="65"/>
    </location>
</feature>
<evidence type="ECO:0000313" key="11">
    <source>
        <dbReference type="EMBL" id="MDY3559889.1"/>
    </source>
</evidence>
<name>A0ABU5F202_9BACT</name>
<dbReference type="InterPro" id="IPR011701">
    <property type="entry name" value="MFS"/>
</dbReference>
<dbReference type="Proteomes" id="UP001272242">
    <property type="component" value="Unassembled WGS sequence"/>
</dbReference>
<evidence type="ECO:0000256" key="1">
    <source>
        <dbReference type="ARBA" id="ARBA00004651"/>
    </source>
</evidence>
<feature type="transmembrane region" description="Helical" evidence="9">
    <location>
        <begin position="163"/>
        <end position="184"/>
    </location>
</feature>
<feature type="transmembrane region" description="Helical" evidence="9">
    <location>
        <begin position="370"/>
        <end position="390"/>
    </location>
</feature>
<comment type="similarity">
    <text evidence="2">Belongs to the major facilitator superfamily. Bcr/CmlA family.</text>
</comment>
<accession>A0ABU5F202</accession>
<dbReference type="PANTHER" id="PTHR23502">
    <property type="entry name" value="MAJOR FACILITATOR SUPERFAMILY"/>
    <property type="match status" value="1"/>
</dbReference>
<dbReference type="InterPro" id="IPR036259">
    <property type="entry name" value="MFS_trans_sf"/>
</dbReference>
<keyword evidence="4" id="KW-1003">Cell membrane</keyword>
<dbReference type="PANTHER" id="PTHR23502:SF132">
    <property type="entry name" value="POLYAMINE TRANSPORTER 2-RELATED"/>
    <property type="match status" value="1"/>
</dbReference>
<dbReference type="EMBL" id="JAXBLV010000155">
    <property type="protein sequence ID" value="MDY3559889.1"/>
    <property type="molecule type" value="Genomic_DNA"/>
</dbReference>
<evidence type="ECO:0000313" key="12">
    <source>
        <dbReference type="Proteomes" id="UP001272242"/>
    </source>
</evidence>
<feature type="transmembrane region" description="Helical" evidence="9">
    <location>
        <begin position="251"/>
        <end position="272"/>
    </location>
</feature>
<evidence type="ECO:0000256" key="4">
    <source>
        <dbReference type="ARBA" id="ARBA00022475"/>
    </source>
</evidence>
<organism evidence="11 12">
    <name type="scientific">Gemmata algarum</name>
    <dbReference type="NCBI Taxonomy" id="2975278"/>
    <lineage>
        <taxon>Bacteria</taxon>
        <taxon>Pseudomonadati</taxon>
        <taxon>Planctomycetota</taxon>
        <taxon>Planctomycetia</taxon>
        <taxon>Gemmatales</taxon>
        <taxon>Gemmataceae</taxon>
        <taxon>Gemmata</taxon>
    </lineage>
</organism>
<feature type="transmembrane region" description="Helical" evidence="9">
    <location>
        <begin position="284"/>
        <end position="304"/>
    </location>
</feature>
<protein>
    <submittedName>
        <fullName evidence="11">Multidrug effflux MFS transporter</fullName>
    </submittedName>
</protein>
<comment type="caution">
    <text evidence="11">The sequence shown here is derived from an EMBL/GenBank/DDBJ whole genome shotgun (WGS) entry which is preliminary data.</text>
</comment>
<evidence type="ECO:0000256" key="8">
    <source>
        <dbReference type="SAM" id="MobiDB-lite"/>
    </source>
</evidence>
<sequence length="455" mass="47249">MPAKRSGLFVISLLGALSVVSPFAIDMYLAAYRELATGFGVPNTTIALTLSSYFIGLALGQVVYGPLLDRFGRKPPLVVGLALFVVASVGCAFAPNIYALIGLRFVQALGGCVAQVASVAMVRDFFPRKEAARVLSRLFLFIAVSPLLAPAVGSAVIRAGGWPAAFLAVAVVVAGILALVVTLLPEGHKPDRGISLRPGPILSEYGSILRHPRFHTYAGAGAFSFAGLFTFVAGSPVLFMDGFGVDDRTYILIFALLAGGFIGASQLNVELLRYWSSEILFRRFLTAQVVFGWLLLAGTVAGWLDLYGALAVLFAFLCCVGITNPNGSALAIAPFSKNAGSASALLGFFQLGTGAVISTAIGAATPNDQVPIVAIFGITASVGLAILLAGRKRAEATPVIEHPEPVGTPAHEPPASEGVLAEAQLPITAPTINPQTLPAAENELSEAPCCQSSAP</sequence>
<keyword evidence="5 9" id="KW-0812">Transmembrane</keyword>
<dbReference type="InterPro" id="IPR004812">
    <property type="entry name" value="Efflux_drug-R_Bcr/CmlA"/>
</dbReference>
<keyword evidence="3" id="KW-0813">Transport</keyword>
<evidence type="ECO:0000256" key="6">
    <source>
        <dbReference type="ARBA" id="ARBA00022989"/>
    </source>
</evidence>
<dbReference type="InterPro" id="IPR020846">
    <property type="entry name" value="MFS_dom"/>
</dbReference>
<keyword evidence="6 9" id="KW-1133">Transmembrane helix</keyword>
<keyword evidence="7 9" id="KW-0472">Membrane</keyword>
<evidence type="ECO:0000256" key="2">
    <source>
        <dbReference type="ARBA" id="ARBA00006236"/>
    </source>
</evidence>
<keyword evidence="12" id="KW-1185">Reference proteome</keyword>
<feature type="transmembrane region" description="Helical" evidence="9">
    <location>
        <begin position="344"/>
        <end position="364"/>
    </location>
</feature>
<evidence type="ECO:0000259" key="10">
    <source>
        <dbReference type="PROSITE" id="PS50850"/>
    </source>
</evidence>
<feature type="domain" description="Major facilitator superfamily (MFS) profile" evidence="10">
    <location>
        <begin position="7"/>
        <end position="395"/>
    </location>
</feature>
<reference evidence="12" key="1">
    <citation type="journal article" date="2023" name="Mar. Drugs">
        <title>Gemmata algarum, a Novel Planctomycete Isolated from an Algal Mat, Displays Antimicrobial Activity.</title>
        <authorList>
            <person name="Kumar G."/>
            <person name="Kallscheuer N."/>
            <person name="Kashif M."/>
            <person name="Ahamad S."/>
            <person name="Jagadeeshwari U."/>
            <person name="Pannikurungottu S."/>
            <person name="Haufschild T."/>
            <person name="Kabuu M."/>
            <person name="Sasikala C."/>
            <person name="Jogler C."/>
            <person name="Ramana C."/>
        </authorList>
    </citation>
    <scope>NUCLEOTIDE SEQUENCE [LARGE SCALE GENOMIC DNA]</scope>
    <source>
        <strain evidence="12">JC673</strain>
    </source>
</reference>
<feature type="transmembrane region" description="Helical" evidence="9">
    <location>
        <begin position="138"/>
        <end position="157"/>
    </location>
</feature>
<gene>
    <name evidence="11" type="ORF">R5W23_001075</name>
</gene>
<dbReference type="Pfam" id="PF07690">
    <property type="entry name" value="MFS_1"/>
    <property type="match status" value="1"/>
</dbReference>
<dbReference type="RefSeq" id="WP_320686570.1">
    <property type="nucleotide sequence ID" value="NZ_JAXBLV010000155.1"/>
</dbReference>
<feature type="transmembrane region" description="Helical" evidence="9">
    <location>
        <begin position="217"/>
        <end position="239"/>
    </location>
</feature>
<dbReference type="PROSITE" id="PS50850">
    <property type="entry name" value="MFS"/>
    <property type="match status" value="1"/>
</dbReference>
<evidence type="ECO:0000256" key="9">
    <source>
        <dbReference type="SAM" id="Phobius"/>
    </source>
</evidence>
<comment type="subcellular location">
    <subcellularLocation>
        <location evidence="1">Cell membrane</location>
        <topology evidence="1">Multi-pass membrane protein</topology>
    </subcellularLocation>
</comment>
<proteinExistence type="inferred from homology"/>
<evidence type="ECO:0000256" key="3">
    <source>
        <dbReference type="ARBA" id="ARBA00022448"/>
    </source>
</evidence>
<dbReference type="SUPFAM" id="SSF103473">
    <property type="entry name" value="MFS general substrate transporter"/>
    <property type="match status" value="1"/>
</dbReference>
<feature type="transmembrane region" description="Helical" evidence="9">
    <location>
        <begin position="77"/>
        <end position="99"/>
    </location>
</feature>
<feature type="transmembrane region" description="Helical" evidence="9">
    <location>
        <begin position="310"/>
        <end position="332"/>
    </location>
</feature>
<dbReference type="NCBIfam" id="TIGR00710">
    <property type="entry name" value="efflux_Bcr_CflA"/>
    <property type="match status" value="1"/>
</dbReference>
<evidence type="ECO:0000256" key="7">
    <source>
        <dbReference type="ARBA" id="ARBA00023136"/>
    </source>
</evidence>
<dbReference type="CDD" id="cd17320">
    <property type="entry name" value="MFS_MdfA_MDR_like"/>
    <property type="match status" value="1"/>
</dbReference>